<reference evidence="8" key="1">
    <citation type="journal article" date="2019" name="Int. J. Syst. Evol. Microbiol.">
        <title>The Global Catalogue of Microorganisms (GCM) 10K type strain sequencing project: providing services to taxonomists for standard genome sequencing and annotation.</title>
        <authorList>
            <consortium name="The Broad Institute Genomics Platform"/>
            <consortium name="The Broad Institute Genome Sequencing Center for Infectious Disease"/>
            <person name="Wu L."/>
            <person name="Ma J."/>
        </authorList>
    </citation>
    <scope>NUCLEOTIDE SEQUENCE [LARGE SCALE GENOMIC DNA]</scope>
    <source>
        <strain evidence="8">CGMCC 1.13574</strain>
    </source>
</reference>
<evidence type="ECO:0000256" key="3">
    <source>
        <dbReference type="ARBA" id="ARBA00022692"/>
    </source>
</evidence>
<proteinExistence type="inferred from homology"/>
<evidence type="ECO:0000313" key="8">
    <source>
        <dbReference type="Proteomes" id="UP001595892"/>
    </source>
</evidence>
<dbReference type="PROSITE" id="PS50895">
    <property type="entry name" value="SURF1"/>
    <property type="match status" value="1"/>
</dbReference>
<gene>
    <name evidence="7" type="ORF">ACFO3Q_09365</name>
</gene>
<keyword evidence="8" id="KW-1185">Reference proteome</keyword>
<keyword evidence="5 6" id="KW-0472">Membrane</keyword>
<dbReference type="RefSeq" id="WP_377004409.1">
    <property type="nucleotide sequence ID" value="NZ_JBHSGG010000025.1"/>
</dbReference>
<accession>A0ABV9NLT5</accession>
<dbReference type="PANTHER" id="PTHR23427:SF2">
    <property type="entry name" value="SURFEIT LOCUS PROTEIN 1"/>
    <property type="match status" value="1"/>
</dbReference>
<protein>
    <recommendedName>
        <fullName evidence="6">SURF1-like protein</fullName>
    </recommendedName>
</protein>
<evidence type="ECO:0000256" key="5">
    <source>
        <dbReference type="ARBA" id="ARBA00023136"/>
    </source>
</evidence>
<evidence type="ECO:0000256" key="1">
    <source>
        <dbReference type="ARBA" id="ARBA00004370"/>
    </source>
</evidence>
<keyword evidence="4 6" id="KW-1133">Transmembrane helix</keyword>
<dbReference type="Pfam" id="PF02104">
    <property type="entry name" value="SURF1"/>
    <property type="match status" value="1"/>
</dbReference>
<dbReference type="InterPro" id="IPR045214">
    <property type="entry name" value="Surf1/Surf4"/>
</dbReference>
<keyword evidence="6" id="KW-1003">Cell membrane</keyword>
<evidence type="ECO:0000256" key="4">
    <source>
        <dbReference type="ARBA" id="ARBA00022989"/>
    </source>
</evidence>
<comment type="similarity">
    <text evidence="2 6">Belongs to the SURF1 family.</text>
</comment>
<organism evidence="7 8">
    <name type="scientific">Coralloluteibacterium thermophilum</name>
    <dbReference type="NCBI Taxonomy" id="2707049"/>
    <lineage>
        <taxon>Bacteria</taxon>
        <taxon>Pseudomonadati</taxon>
        <taxon>Pseudomonadota</taxon>
        <taxon>Gammaproteobacteria</taxon>
        <taxon>Lysobacterales</taxon>
        <taxon>Lysobacteraceae</taxon>
        <taxon>Coralloluteibacterium</taxon>
    </lineage>
</organism>
<evidence type="ECO:0000256" key="6">
    <source>
        <dbReference type="RuleBase" id="RU363076"/>
    </source>
</evidence>
<feature type="transmembrane region" description="Helical" evidence="6">
    <location>
        <begin position="220"/>
        <end position="240"/>
    </location>
</feature>
<comment type="caution">
    <text evidence="7">The sequence shown here is derived from an EMBL/GenBank/DDBJ whole genome shotgun (WGS) entry which is preliminary data.</text>
</comment>
<dbReference type="InterPro" id="IPR002994">
    <property type="entry name" value="Surf1/Shy1"/>
</dbReference>
<dbReference type="Proteomes" id="UP001595892">
    <property type="component" value="Unassembled WGS sequence"/>
</dbReference>
<comment type="subcellular location">
    <subcellularLocation>
        <location evidence="6">Cell membrane</location>
        <topology evidence="6">Multi-pass membrane protein</topology>
    </subcellularLocation>
    <subcellularLocation>
        <location evidence="1">Membrane</location>
    </subcellularLocation>
</comment>
<evidence type="ECO:0000256" key="2">
    <source>
        <dbReference type="ARBA" id="ARBA00007165"/>
    </source>
</evidence>
<name>A0ABV9NLT5_9GAMM</name>
<comment type="caution">
    <text evidence="6">Lacks conserved residue(s) required for the propagation of feature annotation.</text>
</comment>
<dbReference type="CDD" id="cd06662">
    <property type="entry name" value="SURF1"/>
    <property type="match status" value="1"/>
</dbReference>
<dbReference type="PANTHER" id="PTHR23427">
    <property type="entry name" value="SURFEIT LOCUS PROTEIN"/>
    <property type="match status" value="1"/>
</dbReference>
<evidence type="ECO:0000313" key="7">
    <source>
        <dbReference type="EMBL" id="MFC4728379.1"/>
    </source>
</evidence>
<sequence length="246" mass="26352">MTMRRPRLVHLALWVFALALTAGFATLGLWQYGRGAEKEALLAQSERVLAERDAVDLAAAAGEAGGDLAWARGRGRFLDRPPVLLDNQLRDGVGGVRAYRAFQPQDGATAVLVDLGWFALPDRSRLPEVPAPDRPLDLEGLLAPPPSAGIAMGAPFEQAPGGALLALRMDMPALSEALDVPLAPRVLRPDPERAIEGLATGTRDLMLLPNTLPPERHRGYALQWFALAATTLVVALVLGLRRGASR</sequence>
<keyword evidence="3 6" id="KW-0812">Transmembrane</keyword>
<dbReference type="EMBL" id="JBHSGG010000025">
    <property type="protein sequence ID" value="MFC4728379.1"/>
    <property type="molecule type" value="Genomic_DNA"/>
</dbReference>